<evidence type="ECO:0000259" key="4">
    <source>
        <dbReference type="Pfam" id="PF24546"/>
    </source>
</evidence>
<proteinExistence type="predicted"/>
<accession>A0A7E6F7T0</accession>
<evidence type="ECO:0000259" key="1">
    <source>
        <dbReference type="Pfam" id="PF24542"/>
    </source>
</evidence>
<dbReference type="PANTHER" id="PTHR12975:SF6">
    <property type="entry name" value="TRAFFICKING PROTEIN PARTICLE COMPLEX SUBUNIT 8"/>
    <property type="match status" value="1"/>
</dbReference>
<dbReference type="PANTHER" id="PTHR12975">
    <property type="entry name" value="TRANSPORT PROTEIN TRAPP"/>
    <property type="match status" value="1"/>
</dbReference>
<dbReference type="KEGG" id="osn:118765329"/>
<dbReference type="GO" id="GO:1990072">
    <property type="term" value="C:TRAPPIII protein complex"/>
    <property type="evidence" value="ECO:0007669"/>
    <property type="project" value="TreeGrafter"/>
</dbReference>
<feature type="domain" description="TPPC8 C-terminal Ig-like" evidence="1">
    <location>
        <begin position="590"/>
        <end position="725"/>
    </location>
</feature>
<feature type="domain" description="TPPC8 third Ig-like" evidence="4">
    <location>
        <begin position="346"/>
        <end position="545"/>
    </location>
</feature>
<keyword evidence="5" id="KW-1185">Reference proteome</keyword>
<reference evidence="6" key="1">
    <citation type="submission" date="2025-08" db="UniProtKB">
        <authorList>
            <consortium name="RefSeq"/>
        </authorList>
    </citation>
    <scope>IDENTIFICATION</scope>
</reference>
<dbReference type="InterPro" id="IPR024420">
    <property type="entry name" value="TRAPP_III_complex_Trs85"/>
</dbReference>
<dbReference type="Pfam" id="PF24546">
    <property type="entry name" value="Ig_TPPC8_3rd"/>
    <property type="match status" value="1"/>
</dbReference>
<dbReference type="InterPro" id="IPR058541">
    <property type="entry name" value="Ig_TPPC8_1st"/>
</dbReference>
<organism evidence="5 6">
    <name type="scientific">Octopus sinensis</name>
    <name type="common">East Asian common octopus</name>
    <dbReference type="NCBI Taxonomy" id="2607531"/>
    <lineage>
        <taxon>Eukaryota</taxon>
        <taxon>Metazoa</taxon>
        <taxon>Spiralia</taxon>
        <taxon>Lophotrochozoa</taxon>
        <taxon>Mollusca</taxon>
        <taxon>Cephalopoda</taxon>
        <taxon>Coleoidea</taxon>
        <taxon>Octopodiformes</taxon>
        <taxon>Octopoda</taxon>
        <taxon>Incirrata</taxon>
        <taxon>Octopodidae</taxon>
        <taxon>Octopus</taxon>
    </lineage>
</organism>
<dbReference type="RefSeq" id="XP_036363022.1">
    <property type="nucleotide sequence ID" value="XM_036507129.1"/>
</dbReference>
<protein>
    <submittedName>
        <fullName evidence="6">Trafficking protein particle complex subunit 8-like isoform X1</fullName>
    </submittedName>
</protein>
<evidence type="ECO:0000259" key="3">
    <source>
        <dbReference type="Pfam" id="PF24545"/>
    </source>
</evidence>
<dbReference type="Pfam" id="PF24542">
    <property type="entry name" value="Ig_TPPC8_C"/>
    <property type="match status" value="1"/>
</dbReference>
<evidence type="ECO:0000313" key="5">
    <source>
        <dbReference type="Proteomes" id="UP000515154"/>
    </source>
</evidence>
<gene>
    <name evidence="6" type="primary">LOC118765329</name>
</gene>
<dbReference type="InterPro" id="IPR058538">
    <property type="entry name" value="Ig_TPPC8_2nd"/>
</dbReference>
<evidence type="ECO:0000259" key="2">
    <source>
        <dbReference type="Pfam" id="PF24544"/>
    </source>
</evidence>
<dbReference type="Pfam" id="PF24545">
    <property type="entry name" value="Ig_TPPC8_1st"/>
    <property type="match status" value="1"/>
</dbReference>
<feature type="domain" description="TPPC8 first Ig-like" evidence="3">
    <location>
        <begin position="5"/>
        <end position="213"/>
    </location>
</feature>
<dbReference type="InterPro" id="IPR058540">
    <property type="entry name" value="Ig_TPPC8_3rd"/>
</dbReference>
<sequence length="751" mass="83319">MSQEDTENEKWFELEKQLVLSTCNGGSLPLNFRPSLHCFTDSTDNKFNPIGFVGEKVSVEVHLVNPLKITLLLTDVVLLWTFLPHLPDNQEKSPLITNEVSSVKNKLADEIIHTEVLKEVTLTGNMELPVQLSLTPQQTGELRIVGIAYNLGTNSLQSSNSTNSLILNDGNLTGTTVTTSSKVYGPDRRLDLVIKQQMPILKVELDKIPETLLCGEVQSITLKFCNDGTIPLKNLKVASNTPSFLALGTDVDLVDSVPFSSIYQTQGEDICGEIPGNEPKEVAMNGIIVIDIPIPNGILKPNFTMTVPMWIRGNDVAGVHTINFLFYYEPVEQDTKIKYRVLRYSAVINTVESLNVQATIQRSRACVQKCSEDKDECFITCELENLNSGQTKAPHLKTIQIKQMSCASRNWSINYLSTPKNTELLIHNRETLQMCLKAIGKRATCCEGESEKSRKVYFSNTHFNETKIKSSKTPCSDFYYKCTQNCDQQSTLISSYSPNTNNKHSKFSDLDTAIEVNLTLIILWQALVVQDSGETVTLVGQHHVTFTKLNKSATSYPVTKQQPDVGPLKFIKDIENIPVPKPSLEVSTHLVHYNFSHESNIKHQFKKKCLCLLPVRMILCNCSRVPVHVLIDTGKSPERLSSSGDQVFISAETTTSSGIGTPAPCVGLPSYLSLYQQSQSNAFVWCGHSLIDLHIGPQHSQTVTLTACFSKPGVYNINQLSVFVTYTTDSSEMILQKQSAPSLVVISDISS</sequence>
<feature type="domain" description="TPPC8 second Ig-like" evidence="2">
    <location>
        <begin position="214"/>
        <end position="342"/>
    </location>
</feature>
<evidence type="ECO:0000313" key="6">
    <source>
        <dbReference type="RefSeq" id="XP_036363022.1"/>
    </source>
</evidence>
<dbReference type="AlphaFoldDB" id="A0A7E6F7T0"/>
<dbReference type="InterPro" id="IPR057651">
    <property type="entry name" value="Ig_TPPC8_C"/>
</dbReference>
<dbReference type="Proteomes" id="UP000515154">
    <property type="component" value="Linkage group LG1"/>
</dbReference>
<dbReference type="Pfam" id="PF24544">
    <property type="entry name" value="Ig_TPPC8_2nd"/>
    <property type="match status" value="1"/>
</dbReference>
<name>A0A7E6F7T0_9MOLL</name>